<organism evidence="1 2">
    <name type="scientific">Candidatus Zambryskibacteria bacterium RIFCSPLOWO2_01_FULL_39_39</name>
    <dbReference type="NCBI Taxonomy" id="1802758"/>
    <lineage>
        <taxon>Bacteria</taxon>
        <taxon>Candidatus Zambryskiibacteriota</taxon>
    </lineage>
</organism>
<dbReference type="EMBL" id="MHWB01000011">
    <property type="protein sequence ID" value="OHB01641.1"/>
    <property type="molecule type" value="Genomic_DNA"/>
</dbReference>
<dbReference type="AlphaFoldDB" id="A0A1G2TWH9"/>
<accession>A0A1G2TWH9</accession>
<comment type="caution">
    <text evidence="1">The sequence shown here is derived from an EMBL/GenBank/DDBJ whole genome shotgun (WGS) entry which is preliminary data.</text>
</comment>
<evidence type="ECO:0000313" key="2">
    <source>
        <dbReference type="Proteomes" id="UP000177707"/>
    </source>
</evidence>
<dbReference type="Proteomes" id="UP000177707">
    <property type="component" value="Unassembled WGS sequence"/>
</dbReference>
<protein>
    <submittedName>
        <fullName evidence="1">Uncharacterized protein</fullName>
    </submittedName>
</protein>
<reference evidence="1 2" key="1">
    <citation type="journal article" date="2016" name="Nat. Commun.">
        <title>Thousands of microbial genomes shed light on interconnected biogeochemical processes in an aquifer system.</title>
        <authorList>
            <person name="Anantharaman K."/>
            <person name="Brown C.T."/>
            <person name="Hug L.A."/>
            <person name="Sharon I."/>
            <person name="Castelle C.J."/>
            <person name="Probst A.J."/>
            <person name="Thomas B.C."/>
            <person name="Singh A."/>
            <person name="Wilkins M.J."/>
            <person name="Karaoz U."/>
            <person name="Brodie E.L."/>
            <person name="Williams K.H."/>
            <person name="Hubbard S.S."/>
            <person name="Banfield J.F."/>
        </authorList>
    </citation>
    <scope>NUCLEOTIDE SEQUENCE [LARGE SCALE GENOMIC DNA]</scope>
</reference>
<gene>
    <name evidence="1" type="ORF">A3A96_03170</name>
</gene>
<sequence length="381" mass="41772">MNEFNKKIIVSILTIIFVFSPVFAIPAQAQWVIYDPMDSVKNYGLDAFAWTIVILIMERMTASTVNWINGGFKGSPAFVTDPEAYFKDIGDKVAGQYIFSNPNLNFLCGPIQAKIRLALTQNYNQDRVWQCTLTQVGKNMDDFMNNFENGGWDNFFELTQRQQNNPIGAYLQAQNELNLQIATRQGTKQKELDWGNGFMSFNECTKHGVATTRTVEEGGRFELQADGSNKYIEGTKKQVTDPPPCISEKTSTPGSVISDQLNKQLGLGQDKLVVADEINEIVSALLNKLVSSVVGGIGKGLRSLSKPDATTGNQVFSEQLSTVETTVDYFGSSQNTGILDIPPPDPCAGVGVTPLCPFETQVCNSTSPLYNPADPSCTTVP</sequence>
<dbReference type="STRING" id="1802758.A3A96_03170"/>
<name>A0A1G2TWH9_9BACT</name>
<proteinExistence type="predicted"/>
<evidence type="ECO:0000313" key="1">
    <source>
        <dbReference type="EMBL" id="OHB01641.1"/>
    </source>
</evidence>